<keyword evidence="6 7" id="KW-0472">Membrane</keyword>
<dbReference type="PROSITE" id="PS00216">
    <property type="entry name" value="SUGAR_TRANSPORT_1"/>
    <property type="match status" value="1"/>
</dbReference>
<feature type="transmembrane region" description="Helical" evidence="7">
    <location>
        <begin position="180"/>
        <end position="200"/>
    </location>
</feature>
<dbReference type="InterPro" id="IPR011701">
    <property type="entry name" value="MFS"/>
</dbReference>
<dbReference type="PANTHER" id="PTHR23517">
    <property type="entry name" value="RESISTANCE PROTEIN MDTM, PUTATIVE-RELATED-RELATED"/>
    <property type="match status" value="1"/>
</dbReference>
<feature type="transmembrane region" description="Helical" evidence="7">
    <location>
        <begin position="23"/>
        <end position="49"/>
    </location>
</feature>
<name>A0A6I4MDS4_9ACTN</name>
<evidence type="ECO:0000259" key="8">
    <source>
        <dbReference type="PROSITE" id="PS50850"/>
    </source>
</evidence>
<feature type="domain" description="Major facilitator superfamily (MFS) profile" evidence="8">
    <location>
        <begin position="23"/>
        <end position="412"/>
    </location>
</feature>
<evidence type="ECO:0000256" key="4">
    <source>
        <dbReference type="ARBA" id="ARBA00022692"/>
    </source>
</evidence>
<feature type="transmembrane region" description="Helical" evidence="7">
    <location>
        <begin position="90"/>
        <end position="113"/>
    </location>
</feature>
<feature type="transmembrane region" description="Helical" evidence="7">
    <location>
        <begin position="292"/>
        <end position="310"/>
    </location>
</feature>
<keyword evidence="4 7" id="KW-0812">Transmembrane</keyword>
<dbReference type="InterPro" id="IPR050171">
    <property type="entry name" value="MFS_Transporters"/>
</dbReference>
<proteinExistence type="predicted"/>
<evidence type="ECO:0000313" key="9">
    <source>
        <dbReference type="EMBL" id="MWA03863.1"/>
    </source>
</evidence>
<reference evidence="9" key="1">
    <citation type="submission" date="2019-12" db="EMBL/GenBank/DDBJ databases">
        <title>Actinomadura physcomitrii sp. nov., a novel actinomycete isolated from moss [Physcomitrium sphaericum (Ludw) Fuernr].</title>
        <authorList>
            <person name="Zhuang X."/>
        </authorList>
    </citation>
    <scope>NUCLEOTIDE SEQUENCE [LARGE SCALE GENOMIC DNA]</scope>
    <source>
        <strain evidence="9">LD22</strain>
    </source>
</reference>
<evidence type="ECO:0000313" key="10">
    <source>
        <dbReference type="Proteomes" id="UP000462055"/>
    </source>
</evidence>
<dbReference type="RefSeq" id="WP_151596380.1">
    <property type="nucleotide sequence ID" value="NZ_WBMS02000022.1"/>
</dbReference>
<dbReference type="Gene3D" id="1.20.1250.20">
    <property type="entry name" value="MFS general substrate transporter like domains"/>
    <property type="match status" value="1"/>
</dbReference>
<accession>A0A6I4MDS4</accession>
<feature type="transmembrane region" description="Helical" evidence="7">
    <location>
        <begin position="221"/>
        <end position="241"/>
    </location>
</feature>
<dbReference type="AlphaFoldDB" id="A0A6I4MDS4"/>
<dbReference type="GO" id="GO:0022857">
    <property type="term" value="F:transmembrane transporter activity"/>
    <property type="evidence" value="ECO:0007669"/>
    <property type="project" value="InterPro"/>
</dbReference>
<gene>
    <name evidence="9" type="ORF">F8568_026450</name>
</gene>
<dbReference type="PROSITE" id="PS50850">
    <property type="entry name" value="MFS"/>
    <property type="match status" value="1"/>
</dbReference>
<protein>
    <submittedName>
        <fullName evidence="9">MFS transporter</fullName>
    </submittedName>
</protein>
<evidence type="ECO:0000256" key="1">
    <source>
        <dbReference type="ARBA" id="ARBA00004651"/>
    </source>
</evidence>
<organism evidence="9 10">
    <name type="scientific">Actinomadura physcomitrii</name>
    <dbReference type="NCBI Taxonomy" id="2650748"/>
    <lineage>
        <taxon>Bacteria</taxon>
        <taxon>Bacillati</taxon>
        <taxon>Actinomycetota</taxon>
        <taxon>Actinomycetes</taxon>
        <taxon>Streptosporangiales</taxon>
        <taxon>Thermomonosporaceae</taxon>
        <taxon>Actinomadura</taxon>
    </lineage>
</organism>
<feature type="transmembrane region" description="Helical" evidence="7">
    <location>
        <begin position="55"/>
        <end position="78"/>
    </location>
</feature>
<comment type="subcellular location">
    <subcellularLocation>
        <location evidence="1">Cell membrane</location>
        <topology evidence="1">Multi-pass membrane protein</topology>
    </subcellularLocation>
</comment>
<feature type="transmembrane region" description="Helical" evidence="7">
    <location>
        <begin position="149"/>
        <end position="174"/>
    </location>
</feature>
<feature type="transmembrane region" description="Helical" evidence="7">
    <location>
        <begin position="350"/>
        <end position="373"/>
    </location>
</feature>
<evidence type="ECO:0000256" key="7">
    <source>
        <dbReference type="SAM" id="Phobius"/>
    </source>
</evidence>
<dbReference type="GO" id="GO:0005886">
    <property type="term" value="C:plasma membrane"/>
    <property type="evidence" value="ECO:0007669"/>
    <property type="project" value="UniProtKB-SubCell"/>
</dbReference>
<dbReference type="EMBL" id="WBMS02000022">
    <property type="protein sequence ID" value="MWA03863.1"/>
    <property type="molecule type" value="Genomic_DNA"/>
</dbReference>
<dbReference type="CDD" id="cd06174">
    <property type="entry name" value="MFS"/>
    <property type="match status" value="1"/>
</dbReference>
<keyword evidence="3" id="KW-1003">Cell membrane</keyword>
<dbReference type="InterPro" id="IPR020846">
    <property type="entry name" value="MFS_dom"/>
</dbReference>
<keyword evidence="10" id="KW-1185">Reference proteome</keyword>
<keyword evidence="2" id="KW-0813">Transport</keyword>
<feature type="transmembrane region" description="Helical" evidence="7">
    <location>
        <begin position="119"/>
        <end position="137"/>
    </location>
</feature>
<feature type="transmembrane region" description="Helical" evidence="7">
    <location>
        <begin position="261"/>
        <end position="280"/>
    </location>
</feature>
<dbReference type="SUPFAM" id="SSF103473">
    <property type="entry name" value="MFS general substrate transporter"/>
    <property type="match status" value="1"/>
</dbReference>
<evidence type="ECO:0000256" key="2">
    <source>
        <dbReference type="ARBA" id="ARBA00022448"/>
    </source>
</evidence>
<comment type="caution">
    <text evidence="9">The sequence shown here is derived from an EMBL/GenBank/DDBJ whole genome shotgun (WGS) entry which is preliminary data.</text>
</comment>
<evidence type="ECO:0000256" key="5">
    <source>
        <dbReference type="ARBA" id="ARBA00022989"/>
    </source>
</evidence>
<dbReference type="Pfam" id="PF07690">
    <property type="entry name" value="MFS_1"/>
    <property type="match status" value="1"/>
</dbReference>
<feature type="transmembrane region" description="Helical" evidence="7">
    <location>
        <begin position="385"/>
        <end position="403"/>
    </location>
</feature>
<evidence type="ECO:0000256" key="3">
    <source>
        <dbReference type="ARBA" id="ARBA00022475"/>
    </source>
</evidence>
<dbReference type="Proteomes" id="UP000462055">
    <property type="component" value="Unassembled WGS sequence"/>
</dbReference>
<sequence length="414" mass="41537">MTTALPAAEPASGPRSRRLPRAAAFWTLAATLLAFMAAAAAPSPLYVVYQDEWKFSATTLTVVFAVYALALLAALVTVGALSDHIGRRPVLAAALIAQVAAMLLFVAADGVGWLVTARILQGLATGTATGAISAGLVDLQPPHDQRLASLVNSATPGIGLGAGALGSGLLVQYAPAPTTLVYWLLAALCALAVAGILAMPETSARRPGALASLRPQVSVPRGARGTFVLIVPSLIATWSVVGLYMSLGPSLAAGVLGVRSHLVGGLVVFALMAASAGAVIGTGARRPRPMMIGGSVVLAVGLALTLTALATASTPLFFTATVISGLGFGAAFLGAFRIAASLAEPARRAALFATVYTLSYLAFSLPAIAAGFATTHIGLRDTADAYGGAVIVLVLLAVGGLLLKGSTAGNPPQS</sequence>
<dbReference type="InterPro" id="IPR005829">
    <property type="entry name" value="Sugar_transporter_CS"/>
</dbReference>
<evidence type="ECO:0000256" key="6">
    <source>
        <dbReference type="ARBA" id="ARBA00023136"/>
    </source>
</evidence>
<keyword evidence="5 7" id="KW-1133">Transmembrane helix</keyword>
<dbReference type="InterPro" id="IPR036259">
    <property type="entry name" value="MFS_trans_sf"/>
</dbReference>
<feature type="transmembrane region" description="Helical" evidence="7">
    <location>
        <begin position="316"/>
        <end position="338"/>
    </location>
</feature>